<feature type="signal peptide" evidence="1">
    <location>
        <begin position="1"/>
        <end position="19"/>
    </location>
</feature>
<evidence type="ECO:0000313" key="3">
    <source>
        <dbReference type="EMBL" id="KAK3791675.1"/>
    </source>
</evidence>
<dbReference type="InterPro" id="IPR050373">
    <property type="entry name" value="Fibrinogen_C-term_domain"/>
</dbReference>
<dbReference type="SUPFAM" id="SSF56496">
    <property type="entry name" value="Fibrinogen C-terminal domain-like"/>
    <property type="match status" value="1"/>
</dbReference>
<proteinExistence type="predicted"/>
<evidence type="ECO:0000259" key="2">
    <source>
        <dbReference type="PROSITE" id="PS51406"/>
    </source>
</evidence>
<protein>
    <recommendedName>
        <fullName evidence="2">Fibrinogen C-terminal domain-containing protein</fullName>
    </recommendedName>
</protein>
<dbReference type="Pfam" id="PF00147">
    <property type="entry name" value="Fibrinogen_C"/>
    <property type="match status" value="1"/>
</dbReference>
<sequence length="518" mass="57911">MGRVLSASILVCLVTWCQGLDFTLNTTPAEPGSPGFCATLTCAEDITTSAFLAASDDQAGSFALMKNISNMSIFKRVPGSSDTQKKQNQEVLVAFVSSENPTASHITNDTVIEGTMEAERATVRMVLGKQEDCHSEFTCQVRGFDQHGREVVSSTKLFQPGHRGTQMDNDGLMTAVSSQLTAYVKQLVKQYMKGMEMTIASMERSLGQRVHLFQEDLNNRSEAIEQRLDNVEENMKNDSMITPKYELSSYNNSVVTQSELEDLLSDSETRKSRDLKAMMSRIVASNICEKGMIAYTSQRFPYPVSFPKNTLDFAYPCDTVTDGGGWIIIQRRSAGNTDFNRTWDDYKKGFGTFYEDFWLGNDKIHTITSKGQYELRIDLKYNDTSAYAHYSSFSIKGGAYQITIDIEDSHYYDNYGYRRSRTKHISKAYMLSIGDYSGTAGDSLRDSDGQAFSTWDKDLDTSPGNCAEEYSGGWWFVGCGYTCLNGKWGAGSNKGMEWRDLTGGRAVSFSEMKIRLVD</sequence>
<comment type="caution">
    <text evidence="3">The sequence shown here is derived from an EMBL/GenBank/DDBJ whole genome shotgun (WGS) entry which is preliminary data.</text>
</comment>
<dbReference type="AlphaFoldDB" id="A0AAE1APJ2"/>
<evidence type="ECO:0000313" key="4">
    <source>
        <dbReference type="Proteomes" id="UP001283361"/>
    </source>
</evidence>
<keyword evidence="1" id="KW-0732">Signal</keyword>
<dbReference type="PANTHER" id="PTHR19143:SF458">
    <property type="entry name" value="FIBRINOGEN C-TERMINAL DOMAIN-CONTAINING PROTEIN-RELATED"/>
    <property type="match status" value="1"/>
</dbReference>
<feature type="chain" id="PRO_5042228695" description="Fibrinogen C-terminal domain-containing protein" evidence="1">
    <location>
        <begin position="20"/>
        <end position="518"/>
    </location>
</feature>
<dbReference type="EMBL" id="JAWDGP010001458">
    <property type="protein sequence ID" value="KAK3791675.1"/>
    <property type="molecule type" value="Genomic_DNA"/>
</dbReference>
<reference evidence="3" key="1">
    <citation type="journal article" date="2023" name="G3 (Bethesda)">
        <title>A reference genome for the long-term kleptoplast-retaining sea slug Elysia crispata morphotype clarki.</title>
        <authorList>
            <person name="Eastman K.E."/>
            <person name="Pendleton A.L."/>
            <person name="Shaikh M.A."/>
            <person name="Suttiyut T."/>
            <person name="Ogas R."/>
            <person name="Tomko P."/>
            <person name="Gavelis G."/>
            <person name="Widhalm J.R."/>
            <person name="Wisecaver J.H."/>
        </authorList>
    </citation>
    <scope>NUCLEOTIDE SEQUENCE</scope>
    <source>
        <strain evidence="3">ECLA1</strain>
    </source>
</reference>
<dbReference type="Gene3D" id="3.90.215.10">
    <property type="entry name" value="Gamma Fibrinogen, chain A, domain 1"/>
    <property type="match status" value="2"/>
</dbReference>
<dbReference type="InterPro" id="IPR002181">
    <property type="entry name" value="Fibrinogen_a/b/g_C_dom"/>
</dbReference>
<dbReference type="GO" id="GO:0005615">
    <property type="term" value="C:extracellular space"/>
    <property type="evidence" value="ECO:0007669"/>
    <property type="project" value="TreeGrafter"/>
</dbReference>
<dbReference type="PANTHER" id="PTHR19143">
    <property type="entry name" value="FIBRINOGEN/TENASCIN/ANGIOPOEITIN"/>
    <property type="match status" value="1"/>
</dbReference>
<dbReference type="CDD" id="cd00087">
    <property type="entry name" value="FReD"/>
    <property type="match status" value="1"/>
</dbReference>
<dbReference type="Proteomes" id="UP001283361">
    <property type="component" value="Unassembled WGS sequence"/>
</dbReference>
<dbReference type="Gene3D" id="4.10.530.10">
    <property type="entry name" value="Gamma-fibrinogen Carboxyl Terminal Fragment, domain 2"/>
    <property type="match status" value="1"/>
</dbReference>
<accession>A0AAE1APJ2</accession>
<keyword evidence="4" id="KW-1185">Reference proteome</keyword>
<name>A0AAE1APJ2_9GAST</name>
<dbReference type="InterPro" id="IPR036056">
    <property type="entry name" value="Fibrinogen-like_C"/>
</dbReference>
<dbReference type="SMART" id="SM00186">
    <property type="entry name" value="FBG"/>
    <property type="match status" value="1"/>
</dbReference>
<organism evidence="3 4">
    <name type="scientific">Elysia crispata</name>
    <name type="common">lettuce slug</name>
    <dbReference type="NCBI Taxonomy" id="231223"/>
    <lineage>
        <taxon>Eukaryota</taxon>
        <taxon>Metazoa</taxon>
        <taxon>Spiralia</taxon>
        <taxon>Lophotrochozoa</taxon>
        <taxon>Mollusca</taxon>
        <taxon>Gastropoda</taxon>
        <taxon>Heterobranchia</taxon>
        <taxon>Euthyneura</taxon>
        <taxon>Panpulmonata</taxon>
        <taxon>Sacoglossa</taxon>
        <taxon>Placobranchoidea</taxon>
        <taxon>Plakobranchidae</taxon>
        <taxon>Elysia</taxon>
    </lineage>
</organism>
<evidence type="ECO:0000256" key="1">
    <source>
        <dbReference type="SAM" id="SignalP"/>
    </source>
</evidence>
<dbReference type="InterPro" id="IPR014716">
    <property type="entry name" value="Fibrinogen_a/b/g_C_1"/>
</dbReference>
<dbReference type="PROSITE" id="PS51406">
    <property type="entry name" value="FIBRINOGEN_C_2"/>
    <property type="match status" value="1"/>
</dbReference>
<gene>
    <name evidence="3" type="ORF">RRG08_043911</name>
</gene>
<feature type="domain" description="Fibrinogen C-terminal" evidence="2">
    <location>
        <begin position="279"/>
        <end position="518"/>
    </location>
</feature>